<dbReference type="Pfam" id="PF04893">
    <property type="entry name" value="Yip1"/>
    <property type="match status" value="1"/>
</dbReference>
<evidence type="ECO:0000256" key="2">
    <source>
        <dbReference type="ARBA" id="ARBA00010596"/>
    </source>
</evidence>
<keyword evidence="9" id="KW-1185">Reference proteome</keyword>
<evidence type="ECO:0000256" key="1">
    <source>
        <dbReference type="ARBA" id="ARBA00004141"/>
    </source>
</evidence>
<dbReference type="STRING" id="1230905.A0A1G4IUL3"/>
<evidence type="ECO:0000256" key="3">
    <source>
        <dbReference type="ARBA" id="ARBA00022692"/>
    </source>
</evidence>
<evidence type="ECO:0000313" key="8">
    <source>
        <dbReference type="EMBL" id="SCU80704.1"/>
    </source>
</evidence>
<dbReference type="InterPro" id="IPR006977">
    <property type="entry name" value="Yip1_dom"/>
</dbReference>
<feature type="transmembrane region" description="Helical" evidence="6">
    <location>
        <begin position="193"/>
        <end position="212"/>
    </location>
</feature>
<organism evidence="8 9">
    <name type="scientific">Lachancea mirantina</name>
    <dbReference type="NCBI Taxonomy" id="1230905"/>
    <lineage>
        <taxon>Eukaryota</taxon>
        <taxon>Fungi</taxon>
        <taxon>Dikarya</taxon>
        <taxon>Ascomycota</taxon>
        <taxon>Saccharomycotina</taxon>
        <taxon>Saccharomycetes</taxon>
        <taxon>Saccharomycetales</taxon>
        <taxon>Saccharomycetaceae</taxon>
        <taxon>Lachancea</taxon>
    </lineage>
</organism>
<sequence length="251" mass="26953">MDEPNPFADNKVNTYGSESVPIVVPDTTAAAPKAGTAAQPQSYADHFQVTPEIVYAKMRTVVHLSVSREMFVTEPDLYGPVWITATVVAARFFTQTLTRLIISDIYGENAGGVTASMTYKQLTTSAALFFGYTVVAAAAVTLVSRRVLQTSGDLTFVGALCIYGYSNLNWIAPAAICSVLATCLASKPRIETTVVTCLLSLIAGALSGVFVFRQLGAACVEEERQPQWRSAVVVFFAVHMLFALAAGFLLF</sequence>
<protein>
    <recommendedName>
        <fullName evidence="6">Protein YIP</fullName>
    </recommendedName>
</protein>
<evidence type="ECO:0000256" key="5">
    <source>
        <dbReference type="ARBA" id="ARBA00023136"/>
    </source>
</evidence>
<dbReference type="OrthoDB" id="10256463at2759"/>
<feature type="transmembrane region" description="Helical" evidence="6">
    <location>
        <begin position="232"/>
        <end position="250"/>
    </location>
</feature>
<dbReference type="Proteomes" id="UP000191024">
    <property type="component" value="Chromosome B"/>
</dbReference>
<dbReference type="GO" id="GO:0000139">
    <property type="term" value="C:Golgi membrane"/>
    <property type="evidence" value="ECO:0007669"/>
    <property type="project" value="UniProtKB-SubCell"/>
</dbReference>
<dbReference type="GO" id="GO:0016192">
    <property type="term" value="P:vesicle-mediated transport"/>
    <property type="evidence" value="ECO:0007669"/>
    <property type="project" value="InterPro"/>
</dbReference>
<comment type="subcellular location">
    <subcellularLocation>
        <location evidence="6">Golgi apparatus membrane</location>
        <topology evidence="6">Multi-pass membrane protein</topology>
    </subcellularLocation>
    <subcellularLocation>
        <location evidence="1">Membrane</location>
        <topology evidence="1">Multi-pass membrane protein</topology>
    </subcellularLocation>
</comment>
<keyword evidence="3 6" id="KW-0812">Transmembrane</keyword>
<gene>
    <name evidence="8" type="ORF">LAMI_0B03444G</name>
</gene>
<proteinExistence type="inferred from homology"/>
<comment type="similarity">
    <text evidence="2 6">Belongs to the YIP1 family.</text>
</comment>
<comment type="caution">
    <text evidence="6">Lacks conserved residue(s) required for the propagation of feature annotation.</text>
</comment>
<keyword evidence="5 6" id="KW-0472">Membrane</keyword>
<name>A0A1G4IUL3_9SACH</name>
<feature type="transmembrane region" description="Helical" evidence="6">
    <location>
        <begin position="126"/>
        <end position="148"/>
    </location>
</feature>
<evidence type="ECO:0000259" key="7">
    <source>
        <dbReference type="Pfam" id="PF04893"/>
    </source>
</evidence>
<dbReference type="AlphaFoldDB" id="A0A1G4IUL3"/>
<dbReference type="PANTHER" id="PTHR12822:SF2">
    <property type="entry name" value="PROTEIN YIPF"/>
    <property type="match status" value="1"/>
</dbReference>
<dbReference type="EMBL" id="LT598464">
    <property type="protein sequence ID" value="SCU80704.1"/>
    <property type="molecule type" value="Genomic_DNA"/>
</dbReference>
<evidence type="ECO:0000256" key="4">
    <source>
        <dbReference type="ARBA" id="ARBA00022989"/>
    </source>
</evidence>
<dbReference type="PANTHER" id="PTHR12822">
    <property type="entry name" value="PROTEIN YIPF"/>
    <property type="match status" value="1"/>
</dbReference>
<feature type="transmembrane region" description="Helical" evidence="6">
    <location>
        <begin position="168"/>
        <end position="186"/>
    </location>
</feature>
<evidence type="ECO:0000313" key="9">
    <source>
        <dbReference type="Proteomes" id="UP000191024"/>
    </source>
</evidence>
<dbReference type="GO" id="GO:0031267">
    <property type="term" value="F:small GTPase binding"/>
    <property type="evidence" value="ECO:0007669"/>
    <property type="project" value="InterPro"/>
</dbReference>
<dbReference type="InterPro" id="IPR039765">
    <property type="entry name" value="Yip5/YIPF1/YIPF2"/>
</dbReference>
<keyword evidence="4 6" id="KW-1133">Transmembrane helix</keyword>
<accession>A0A1G4IUL3</accession>
<reference evidence="8 9" key="1">
    <citation type="submission" date="2016-03" db="EMBL/GenBank/DDBJ databases">
        <authorList>
            <person name="Devillers H."/>
        </authorList>
    </citation>
    <scope>NUCLEOTIDE SEQUENCE [LARGE SCALE GENOMIC DNA]</scope>
    <source>
        <strain evidence="8">CBS 11717</strain>
    </source>
</reference>
<feature type="domain" description="Yip1" evidence="7">
    <location>
        <begin position="68"/>
        <end position="246"/>
    </location>
</feature>
<evidence type="ECO:0000256" key="6">
    <source>
        <dbReference type="RuleBase" id="RU361264"/>
    </source>
</evidence>